<dbReference type="PANTHER" id="PTHR45726:SF3">
    <property type="entry name" value="LEUKOTRIENE A-4 HYDROLASE"/>
    <property type="match status" value="1"/>
</dbReference>
<proteinExistence type="predicted"/>
<gene>
    <name evidence="5" type="ORF">DNU06_02285</name>
</gene>
<keyword evidence="6" id="KW-1185">Reference proteome</keyword>
<dbReference type="SUPFAM" id="SSF55486">
    <property type="entry name" value="Metalloproteases ('zincins'), catalytic domain"/>
    <property type="match status" value="1"/>
</dbReference>
<comment type="cofactor">
    <cofactor evidence="2">
        <name>Zn(2+)</name>
        <dbReference type="ChEBI" id="CHEBI:29105"/>
    </cofactor>
    <text evidence="2">Binds 1 zinc ion per subunit.</text>
</comment>
<dbReference type="GO" id="GO:0008237">
    <property type="term" value="F:metallopeptidase activity"/>
    <property type="evidence" value="ECO:0007669"/>
    <property type="project" value="InterPro"/>
</dbReference>
<feature type="domain" description="Peptidase M1 membrane alanine aminopeptidase" evidence="4">
    <location>
        <begin position="327"/>
        <end position="477"/>
    </location>
</feature>
<feature type="active site" description="Proton acceptor" evidence="1">
    <location>
        <position position="340"/>
    </location>
</feature>
<evidence type="ECO:0000313" key="5">
    <source>
        <dbReference type="EMBL" id="PZE18677.1"/>
    </source>
</evidence>
<dbReference type="GO" id="GO:0008270">
    <property type="term" value="F:zinc ion binding"/>
    <property type="evidence" value="ECO:0007669"/>
    <property type="project" value="InterPro"/>
</dbReference>
<name>A0A2W1N2Y2_9FLAO</name>
<feature type="binding site" evidence="2">
    <location>
        <position position="339"/>
    </location>
    <ligand>
        <name>Zn(2+)</name>
        <dbReference type="ChEBI" id="CHEBI:29105"/>
        <note>catalytic</note>
    </ligand>
</feature>
<feature type="transmembrane region" description="Helical" evidence="3">
    <location>
        <begin position="7"/>
        <end position="27"/>
    </location>
</feature>
<reference evidence="5 6" key="1">
    <citation type="submission" date="2018-06" db="EMBL/GenBank/DDBJ databases">
        <title>The draft genome sequence of Crocinitomix sp. SM1701.</title>
        <authorList>
            <person name="Zhang X."/>
        </authorList>
    </citation>
    <scope>NUCLEOTIDE SEQUENCE [LARGE SCALE GENOMIC DNA]</scope>
    <source>
        <strain evidence="5 6">SM1701</strain>
    </source>
</reference>
<accession>A0A2W1N2Y2</accession>
<feature type="binding site" evidence="2">
    <location>
        <position position="362"/>
    </location>
    <ligand>
        <name>Zn(2+)</name>
        <dbReference type="ChEBI" id="CHEBI:29105"/>
        <note>catalytic</note>
    </ligand>
</feature>
<dbReference type="Proteomes" id="UP000249248">
    <property type="component" value="Unassembled WGS sequence"/>
</dbReference>
<evidence type="ECO:0000259" key="4">
    <source>
        <dbReference type="Pfam" id="PF01433"/>
    </source>
</evidence>
<dbReference type="InterPro" id="IPR042097">
    <property type="entry name" value="Aminopeptidase_N-like_N_sf"/>
</dbReference>
<organism evidence="5 6">
    <name type="scientific">Putridiphycobacter roseus</name>
    <dbReference type="NCBI Taxonomy" id="2219161"/>
    <lineage>
        <taxon>Bacteria</taxon>
        <taxon>Pseudomonadati</taxon>
        <taxon>Bacteroidota</taxon>
        <taxon>Flavobacteriia</taxon>
        <taxon>Flavobacteriales</taxon>
        <taxon>Crocinitomicaceae</taxon>
        <taxon>Putridiphycobacter</taxon>
    </lineage>
</organism>
<dbReference type="PROSITE" id="PS51257">
    <property type="entry name" value="PROKAR_LIPOPROTEIN"/>
    <property type="match status" value="1"/>
</dbReference>
<dbReference type="Pfam" id="PF01433">
    <property type="entry name" value="Peptidase_M1"/>
    <property type="match status" value="1"/>
</dbReference>
<keyword evidence="2" id="KW-0862">Zinc</keyword>
<dbReference type="SUPFAM" id="SSF63737">
    <property type="entry name" value="Leukotriene A4 hydrolase N-terminal domain"/>
    <property type="match status" value="1"/>
</dbReference>
<feature type="active site" description="Proton donor" evidence="1">
    <location>
        <position position="417"/>
    </location>
</feature>
<protein>
    <submittedName>
        <fullName evidence="5">M1 family peptidase</fullName>
    </submittedName>
</protein>
<dbReference type="AlphaFoldDB" id="A0A2W1N2Y2"/>
<sequence>MRKTKHFYPLVFMLFLLGSCSIFGIHFEVHNPNHSGKTPHFSKETILLGELSKYRTCFDVFYYDLALDIAPESKSLNGTVEIHAEALTDFDTLQIDLHHNFEITALVEIESKRSLKYFRQKRAVFVLLSKQKNEKFSLKIAYNGKPIKAKKAPWKGGFVWKKDKEGNHWDGVACESIGPSIWWPLKDHASDEPDSMRLHYTVPSDLMAIGNGQYKGSTTVNNKSTYNWFISYPINTYNVSLYIGKFKLIQETYKGINGKSLAISHYVLEKNYEKAKTHFKQLHKHLALYEKRFGEYPWYNDGFKLVESPYPGMEHQTAIAYGNGYKNDADFETDYIILHETAHEWWGNSVTAKDLAHVWLQEGFATYAEVLYFEEKDGHTHYKNELHYKRIFIKNKYPIVVLEGRRWFHYRKNSDVYNKGAWILHSLRTQINQDSIFFDILQTFSENNKYKIVDSDDFIHLVNEKTKDNYNWFFNHYLYNNEAPSLSYYISDQGILHYKWSNTLPEFNQLKLGLTTQNKEYTITPTHKVQQFTLPKSEDGYWHFNFSNEVLFAIIKDKSLIKA</sequence>
<dbReference type="EMBL" id="QKSB01000001">
    <property type="protein sequence ID" value="PZE18677.1"/>
    <property type="molecule type" value="Genomic_DNA"/>
</dbReference>
<comment type="caution">
    <text evidence="5">The sequence shown here is derived from an EMBL/GenBank/DDBJ whole genome shotgun (WGS) entry which is preliminary data.</text>
</comment>
<dbReference type="Gene3D" id="2.60.40.1730">
    <property type="entry name" value="tricorn interacting facor f3 domain"/>
    <property type="match status" value="1"/>
</dbReference>
<keyword evidence="3" id="KW-0472">Membrane</keyword>
<dbReference type="InterPro" id="IPR014782">
    <property type="entry name" value="Peptidase_M1_dom"/>
</dbReference>
<dbReference type="Gene3D" id="1.10.390.10">
    <property type="entry name" value="Neutral Protease Domain 2"/>
    <property type="match status" value="1"/>
</dbReference>
<evidence type="ECO:0000256" key="3">
    <source>
        <dbReference type="SAM" id="Phobius"/>
    </source>
</evidence>
<dbReference type="OrthoDB" id="100605at2"/>
<dbReference type="InterPro" id="IPR034015">
    <property type="entry name" value="M1_LTA4H"/>
</dbReference>
<evidence type="ECO:0000256" key="2">
    <source>
        <dbReference type="PIRSR" id="PIRSR634015-3"/>
    </source>
</evidence>
<dbReference type="PANTHER" id="PTHR45726">
    <property type="entry name" value="LEUKOTRIENE A-4 HYDROLASE"/>
    <property type="match status" value="1"/>
</dbReference>
<keyword evidence="2" id="KW-0479">Metal-binding</keyword>
<feature type="binding site" evidence="2">
    <location>
        <position position="343"/>
    </location>
    <ligand>
        <name>Zn(2+)</name>
        <dbReference type="ChEBI" id="CHEBI:29105"/>
        <note>catalytic</note>
    </ligand>
</feature>
<keyword evidence="3" id="KW-0812">Transmembrane</keyword>
<evidence type="ECO:0000256" key="1">
    <source>
        <dbReference type="PIRSR" id="PIRSR634015-1"/>
    </source>
</evidence>
<dbReference type="RefSeq" id="WP_111061578.1">
    <property type="nucleotide sequence ID" value="NZ_JBHUCU010000007.1"/>
</dbReference>
<dbReference type="CDD" id="cd09603">
    <property type="entry name" value="M1_APN_like"/>
    <property type="match status" value="1"/>
</dbReference>
<dbReference type="InterPro" id="IPR027268">
    <property type="entry name" value="Peptidase_M4/M1_CTD_sf"/>
</dbReference>
<keyword evidence="3" id="KW-1133">Transmembrane helix</keyword>
<evidence type="ECO:0000313" key="6">
    <source>
        <dbReference type="Proteomes" id="UP000249248"/>
    </source>
</evidence>